<dbReference type="AlphaFoldDB" id="A0AAX3WNT2"/>
<evidence type="ECO:0000313" key="3">
    <source>
        <dbReference type="Proteomes" id="UP001178322"/>
    </source>
</evidence>
<feature type="transmembrane region" description="Helical" evidence="1">
    <location>
        <begin position="12"/>
        <end position="37"/>
    </location>
</feature>
<reference evidence="2" key="1">
    <citation type="submission" date="2023-05" db="EMBL/GenBank/DDBJ databases">
        <title>Comparative genomics of Bacillaceae isolates and their secondary metabolite potential.</title>
        <authorList>
            <person name="Song L."/>
            <person name="Nielsen L.J."/>
            <person name="Mohite O."/>
            <person name="Xu X."/>
            <person name="Weber T."/>
            <person name="Kovacs A.T."/>
        </authorList>
    </citation>
    <scope>NUCLEOTIDE SEQUENCE</scope>
    <source>
        <strain evidence="2">LY1</strain>
    </source>
</reference>
<sequence>MLKFMDDLTRTILAIFKLIGYLLAGVLIVGVPLILIAKFFELFH</sequence>
<evidence type="ECO:0000313" key="2">
    <source>
        <dbReference type="EMBL" id="WHY49487.1"/>
    </source>
</evidence>
<name>A0AAX3WNT2_9BACI</name>
<protein>
    <submittedName>
        <fullName evidence="2">Uncharacterized protein</fullName>
    </submittedName>
</protein>
<dbReference type="Proteomes" id="UP001178322">
    <property type="component" value="Chromosome"/>
</dbReference>
<accession>A0AAX3WNT2</accession>
<dbReference type="RefSeq" id="WP_283868224.1">
    <property type="nucleotide sequence ID" value="NZ_CP126101.1"/>
</dbReference>
<organism evidence="2 3">
    <name type="scientific">Lysinibacillus pakistanensis</name>
    <dbReference type="NCBI Taxonomy" id="759811"/>
    <lineage>
        <taxon>Bacteria</taxon>
        <taxon>Bacillati</taxon>
        <taxon>Bacillota</taxon>
        <taxon>Bacilli</taxon>
        <taxon>Bacillales</taxon>
        <taxon>Bacillaceae</taxon>
        <taxon>Lysinibacillus</taxon>
    </lineage>
</organism>
<keyword evidence="1" id="KW-1133">Transmembrane helix</keyword>
<evidence type="ECO:0000256" key="1">
    <source>
        <dbReference type="SAM" id="Phobius"/>
    </source>
</evidence>
<dbReference type="EMBL" id="CP126101">
    <property type="protein sequence ID" value="WHY49487.1"/>
    <property type="molecule type" value="Genomic_DNA"/>
</dbReference>
<proteinExistence type="predicted"/>
<gene>
    <name evidence="2" type="ORF">QNH24_14170</name>
</gene>
<keyword evidence="1" id="KW-0472">Membrane</keyword>
<keyword evidence="1" id="KW-0812">Transmembrane</keyword>